<organism evidence="1 2">
    <name type="scientific">Paramecium sonneborni</name>
    <dbReference type="NCBI Taxonomy" id="65129"/>
    <lineage>
        <taxon>Eukaryota</taxon>
        <taxon>Sar</taxon>
        <taxon>Alveolata</taxon>
        <taxon>Ciliophora</taxon>
        <taxon>Intramacronucleata</taxon>
        <taxon>Oligohymenophorea</taxon>
        <taxon>Peniculida</taxon>
        <taxon>Parameciidae</taxon>
        <taxon>Paramecium</taxon>
    </lineage>
</organism>
<evidence type="ECO:0000313" key="1">
    <source>
        <dbReference type="EMBL" id="CAD8129952.1"/>
    </source>
</evidence>
<reference evidence="1" key="1">
    <citation type="submission" date="2021-01" db="EMBL/GenBank/DDBJ databases">
        <authorList>
            <consortium name="Genoscope - CEA"/>
            <person name="William W."/>
        </authorList>
    </citation>
    <scope>NUCLEOTIDE SEQUENCE</scope>
</reference>
<sequence length="33" mass="3918">MYFQILMNNILKNSQGIILVKNNFNFYGILQQP</sequence>
<name>A0A8S1RRP5_9CILI</name>
<comment type="caution">
    <text evidence="1">The sequence shown here is derived from an EMBL/GenBank/DDBJ whole genome shotgun (WGS) entry which is preliminary data.</text>
</comment>
<gene>
    <name evidence="1" type="ORF">PSON_ATCC_30995.1.T2520024</name>
</gene>
<dbReference type="AlphaFoldDB" id="A0A8S1RRP5"/>
<keyword evidence="2" id="KW-1185">Reference proteome</keyword>
<proteinExistence type="predicted"/>
<accession>A0A8S1RRP5</accession>
<evidence type="ECO:0000313" key="2">
    <source>
        <dbReference type="Proteomes" id="UP000692954"/>
    </source>
</evidence>
<protein>
    <submittedName>
        <fullName evidence="1">Uncharacterized protein</fullName>
    </submittedName>
</protein>
<dbReference type="Proteomes" id="UP000692954">
    <property type="component" value="Unassembled WGS sequence"/>
</dbReference>
<dbReference type="EMBL" id="CAJJDN010000252">
    <property type="protein sequence ID" value="CAD8129952.1"/>
    <property type="molecule type" value="Genomic_DNA"/>
</dbReference>